<dbReference type="RefSeq" id="WP_126629161.1">
    <property type="nucleotide sequence ID" value="NZ_BIFT01000001.1"/>
</dbReference>
<name>A0A402BCD7_9CHLR</name>
<keyword evidence="2" id="KW-1185">Reference proteome</keyword>
<proteinExistence type="predicted"/>
<evidence type="ECO:0000313" key="2">
    <source>
        <dbReference type="Proteomes" id="UP000287171"/>
    </source>
</evidence>
<accession>A0A402BCD7</accession>
<reference evidence="2" key="1">
    <citation type="submission" date="2018-12" db="EMBL/GenBank/DDBJ databases">
        <title>Tengunoibacter tsumagoiensis gen. nov., sp. nov., Dictyobacter kobayashii sp. nov., D. alpinus sp. nov., and D. joshuensis sp. nov. and description of Dictyobacteraceae fam. nov. within the order Ktedonobacterales isolated from Tengu-no-mugimeshi.</title>
        <authorList>
            <person name="Wang C.M."/>
            <person name="Zheng Y."/>
            <person name="Sakai Y."/>
            <person name="Toyoda A."/>
            <person name="Minakuchi Y."/>
            <person name="Abe K."/>
            <person name="Yokota A."/>
            <person name="Yabe S."/>
        </authorList>
    </citation>
    <scope>NUCLEOTIDE SEQUENCE [LARGE SCALE GENOMIC DNA]</scope>
    <source>
        <strain evidence="2">Uno16</strain>
    </source>
</reference>
<dbReference type="Proteomes" id="UP000287171">
    <property type="component" value="Unassembled WGS sequence"/>
</dbReference>
<organism evidence="1 2">
    <name type="scientific">Dictyobacter alpinus</name>
    <dbReference type="NCBI Taxonomy" id="2014873"/>
    <lineage>
        <taxon>Bacteria</taxon>
        <taxon>Bacillati</taxon>
        <taxon>Chloroflexota</taxon>
        <taxon>Ktedonobacteria</taxon>
        <taxon>Ktedonobacterales</taxon>
        <taxon>Dictyobacteraceae</taxon>
        <taxon>Dictyobacter</taxon>
    </lineage>
</organism>
<gene>
    <name evidence="1" type="ORF">KDA_44930</name>
</gene>
<dbReference type="AlphaFoldDB" id="A0A402BCD7"/>
<dbReference type="EMBL" id="BIFT01000001">
    <property type="protein sequence ID" value="GCE29009.1"/>
    <property type="molecule type" value="Genomic_DNA"/>
</dbReference>
<comment type="caution">
    <text evidence="1">The sequence shown here is derived from an EMBL/GenBank/DDBJ whole genome shotgun (WGS) entry which is preliminary data.</text>
</comment>
<protein>
    <submittedName>
        <fullName evidence="1">Uncharacterized protein</fullName>
    </submittedName>
</protein>
<sequence>MARRVQLRACTQYFYVNDSGSESIVRGMGATRKAQDISRRDILPGQDHVEAIDSCGEETAIPLRVAVSSAHVNGPVHDYGRCFLATLFGSLKHDSVEGANRTLGGHGHGRT</sequence>
<evidence type="ECO:0000313" key="1">
    <source>
        <dbReference type="EMBL" id="GCE29009.1"/>
    </source>
</evidence>